<evidence type="ECO:0000313" key="2">
    <source>
        <dbReference type="EMBL" id="TGK93760.1"/>
    </source>
</evidence>
<dbReference type="RefSeq" id="WP_135749943.1">
    <property type="nucleotide sequence ID" value="NZ_RQFL01000011.1"/>
</dbReference>
<gene>
    <name evidence="1" type="ORF">EHQ23_01240</name>
    <name evidence="2" type="ORF">EHQ26_06965</name>
</gene>
<dbReference type="OrthoDB" id="2355173at2"/>
<dbReference type="Gene3D" id="3.30.530.20">
    <property type="match status" value="1"/>
</dbReference>
<dbReference type="EMBL" id="RQFM01000006">
    <property type="protein sequence ID" value="TGK90216.1"/>
    <property type="molecule type" value="Genomic_DNA"/>
</dbReference>
<dbReference type="Proteomes" id="UP000297394">
    <property type="component" value="Unassembled WGS sequence"/>
</dbReference>
<dbReference type="EMBL" id="RQFL01000011">
    <property type="protein sequence ID" value="TGK93760.1"/>
    <property type="molecule type" value="Genomic_DNA"/>
</dbReference>
<dbReference type="SUPFAM" id="SSF55961">
    <property type="entry name" value="Bet v1-like"/>
    <property type="match status" value="1"/>
</dbReference>
<keyword evidence="4" id="KW-1185">Reference proteome</keyword>
<accession>A0A4R9IPB1</accession>
<dbReference type="Proteomes" id="UP000297918">
    <property type="component" value="Unassembled WGS sequence"/>
</dbReference>
<proteinExistence type="predicted"/>
<dbReference type="InterPro" id="IPR023393">
    <property type="entry name" value="START-like_dom_sf"/>
</dbReference>
<reference evidence="1 3" key="2">
    <citation type="journal article" date="2019" name="PLoS Negl. Trop. Dis.">
        <title>Revisiting the worldwide diversity of Leptospira species in the environment.</title>
        <authorList>
            <person name="Vincent A.T."/>
            <person name="Schiettekatte O."/>
            <person name="Bourhy P."/>
            <person name="Veyrier F.J."/>
            <person name="Picardeau M."/>
        </authorList>
    </citation>
    <scope>NUCLEOTIDE SEQUENCE [LARGE SCALE GENOMIC DNA]</scope>
    <source>
        <strain evidence="1 3">201800280</strain>
        <strain evidence="2">201800281</strain>
    </source>
</reference>
<evidence type="ECO:0000313" key="3">
    <source>
        <dbReference type="Proteomes" id="UP000297394"/>
    </source>
</evidence>
<comment type="caution">
    <text evidence="1">The sequence shown here is derived from an EMBL/GenBank/DDBJ whole genome shotgun (WGS) entry which is preliminary data.</text>
</comment>
<evidence type="ECO:0008006" key="5">
    <source>
        <dbReference type="Google" id="ProtNLM"/>
    </source>
</evidence>
<name>A0A4R9IPB1_9LEPT</name>
<dbReference type="AlphaFoldDB" id="A0A4R9IPB1"/>
<evidence type="ECO:0000313" key="1">
    <source>
        <dbReference type="EMBL" id="TGK90216.1"/>
    </source>
</evidence>
<evidence type="ECO:0000313" key="4">
    <source>
        <dbReference type="Proteomes" id="UP000297918"/>
    </source>
</evidence>
<protein>
    <recommendedName>
        <fullName evidence="5">SRPBCC domain-containing protein</fullName>
    </recommendedName>
</protein>
<reference evidence="2" key="1">
    <citation type="submission" date="2018-10" db="EMBL/GenBank/DDBJ databases">
        <authorList>
            <person name="Vincent A.T."/>
            <person name="Schiettekatte O."/>
            <person name="Bourhy P."/>
            <person name="Veyrier F.J."/>
            <person name="Picardeau M."/>
        </authorList>
    </citation>
    <scope>NUCLEOTIDE SEQUENCE</scope>
    <source>
        <strain evidence="2">201800281</strain>
    </source>
</reference>
<sequence>MLKVVDQIFVNASKDKVWEILTNPKFIKEWDDIPENYSGGSLTLNTVIEWEGYAKMVVTEFDELKTLKLNLYLPKANLDPSEYDVSYKYFLSTNEDTVLKFEIGDFSPLPNSQDYYDSTVEWLNTAKVKIKELAEA</sequence>
<organism evidence="1 3">
    <name type="scientific">Leptospira bourretii</name>
    <dbReference type="NCBI Taxonomy" id="2484962"/>
    <lineage>
        <taxon>Bacteria</taxon>
        <taxon>Pseudomonadati</taxon>
        <taxon>Spirochaetota</taxon>
        <taxon>Spirochaetia</taxon>
        <taxon>Leptospirales</taxon>
        <taxon>Leptospiraceae</taxon>
        <taxon>Leptospira</taxon>
    </lineage>
</organism>